<evidence type="ECO:0000256" key="4">
    <source>
        <dbReference type="ARBA" id="ARBA00023098"/>
    </source>
</evidence>
<dbReference type="EMBL" id="VLTM01000028">
    <property type="protein sequence ID" value="KAA0162308.1"/>
    <property type="molecule type" value="Genomic_DNA"/>
</dbReference>
<dbReference type="SUPFAM" id="SSF52096">
    <property type="entry name" value="ClpP/crotonase"/>
    <property type="match status" value="1"/>
</dbReference>
<dbReference type="GO" id="GO:0005739">
    <property type="term" value="C:mitochondrion"/>
    <property type="evidence" value="ECO:0007669"/>
    <property type="project" value="TreeGrafter"/>
</dbReference>
<keyword evidence="14" id="KW-1185">Reference proteome</keyword>
<dbReference type="EC" id="4.2.1.17" evidence="2"/>
<reference evidence="13 14" key="1">
    <citation type="submission" date="2019-07" db="EMBL/GenBank/DDBJ databases">
        <title>Genomes of Cafeteria roenbergensis.</title>
        <authorList>
            <person name="Fischer M.G."/>
            <person name="Hackl T."/>
            <person name="Roman M."/>
        </authorList>
    </citation>
    <scope>NUCLEOTIDE SEQUENCE [LARGE SCALE GENOMIC DNA]</scope>
    <source>
        <strain evidence="9 14">BVI</strain>
        <strain evidence="10 16">Cflag</strain>
        <strain evidence="12 13">E4-10P</strain>
        <strain evidence="11 15">RCC970-E3</strain>
    </source>
</reference>
<evidence type="ECO:0000313" key="10">
    <source>
        <dbReference type="EMBL" id="KAA0162308.1"/>
    </source>
</evidence>
<gene>
    <name evidence="8" type="ORF">CROE0942_LOCUS4589</name>
    <name evidence="12" type="ORF">FNF27_03169</name>
    <name evidence="11" type="ORF">FNF28_01851</name>
    <name evidence="9" type="ORF">FNF29_06834</name>
    <name evidence="10" type="ORF">FNF31_03350</name>
</gene>
<dbReference type="Proteomes" id="UP000325113">
    <property type="component" value="Unassembled WGS sequence"/>
</dbReference>
<evidence type="ECO:0000256" key="7">
    <source>
        <dbReference type="RuleBase" id="RU003707"/>
    </source>
</evidence>
<dbReference type="FunFam" id="3.90.226.10:FF:000019">
    <property type="entry name" value="Enoyl-CoA hydratase, mitochondrial"/>
    <property type="match status" value="1"/>
</dbReference>
<accession>A0A5A8DW68</accession>
<dbReference type="Proteomes" id="UP000323011">
    <property type="component" value="Unassembled WGS sequence"/>
</dbReference>
<dbReference type="GO" id="GO:0004300">
    <property type="term" value="F:enoyl-CoA hydratase activity"/>
    <property type="evidence" value="ECO:0007669"/>
    <property type="project" value="UniProtKB-EC"/>
</dbReference>
<evidence type="ECO:0000256" key="5">
    <source>
        <dbReference type="ARBA" id="ARBA00023239"/>
    </source>
</evidence>
<dbReference type="EMBL" id="VLTN01000056">
    <property type="protein sequence ID" value="KAA0148175.1"/>
    <property type="molecule type" value="Genomic_DNA"/>
</dbReference>
<comment type="similarity">
    <text evidence="1 7">Belongs to the enoyl-CoA hydratase/isomerase family.</text>
</comment>
<dbReference type="AlphaFoldDB" id="A0A5A8DW68"/>
<evidence type="ECO:0000256" key="1">
    <source>
        <dbReference type="ARBA" id="ARBA00005254"/>
    </source>
</evidence>
<sequence>MARALTIDVSKLEYLKVEVTPEKVGLITLNRPKALNALCEELIEELNMVTRDMDEDDDVGAMVITGSDRAFAAGADIKQMKDRPFSEVSGRNMFAPWAELSRRRKPTVAAVNGFALGGGCELAMMCDMIIAGETAQFGQPEILIGTIPGCGGTQRLVRSVGKSKAMMMCLTGERVGAQEMLTAGLVAKVMPAEETLPEALRLAGKMASLSRPIVAACKEAVNAAYETTLDQGVLFERRLFHATFATEDQKEGMSAFSEKRAPEWRHR</sequence>
<evidence type="ECO:0000313" key="9">
    <source>
        <dbReference type="EMBL" id="KAA0148175.1"/>
    </source>
</evidence>
<organism evidence="11 15">
    <name type="scientific">Cafeteria roenbergensis</name>
    <name type="common">Marine flagellate</name>
    <dbReference type="NCBI Taxonomy" id="33653"/>
    <lineage>
        <taxon>Eukaryota</taxon>
        <taxon>Sar</taxon>
        <taxon>Stramenopiles</taxon>
        <taxon>Bigyra</taxon>
        <taxon>Opalozoa</taxon>
        <taxon>Bicosoecida</taxon>
        <taxon>Cafeteriaceae</taxon>
        <taxon>Cafeteria</taxon>
    </lineage>
</organism>
<evidence type="ECO:0000313" key="11">
    <source>
        <dbReference type="EMBL" id="KAA0169732.1"/>
    </source>
</evidence>
<dbReference type="OrthoDB" id="2018133at2759"/>
<evidence type="ECO:0000313" key="8">
    <source>
        <dbReference type="EMBL" id="CAD8560253.1"/>
    </source>
</evidence>
<dbReference type="OMA" id="FCDARED"/>
<evidence type="ECO:0000256" key="6">
    <source>
        <dbReference type="ARBA" id="ARBA00073937"/>
    </source>
</evidence>
<protein>
    <recommendedName>
        <fullName evidence="6">Probable enoyl-CoA hydratase, mitochondrial</fullName>
        <ecNumber evidence="2">4.2.1.17</ecNumber>
    </recommendedName>
</protein>
<name>A0A5A8DW68_CAFRO</name>
<keyword evidence="4" id="KW-0443">Lipid metabolism</keyword>
<evidence type="ECO:0000256" key="3">
    <source>
        <dbReference type="ARBA" id="ARBA00022832"/>
    </source>
</evidence>
<dbReference type="EMBL" id="VLTO01000014">
    <property type="protein sequence ID" value="KAA0175469.1"/>
    <property type="molecule type" value="Genomic_DNA"/>
</dbReference>
<dbReference type="PANTHER" id="PTHR11941">
    <property type="entry name" value="ENOYL-COA HYDRATASE-RELATED"/>
    <property type="match status" value="1"/>
</dbReference>
<dbReference type="InterPro" id="IPR001753">
    <property type="entry name" value="Enoyl-CoA_hydra/iso"/>
</dbReference>
<dbReference type="Pfam" id="PF00378">
    <property type="entry name" value="ECH_1"/>
    <property type="match status" value="1"/>
</dbReference>
<evidence type="ECO:0000313" key="16">
    <source>
        <dbReference type="Proteomes" id="UP000325113"/>
    </source>
</evidence>
<evidence type="ECO:0000256" key="2">
    <source>
        <dbReference type="ARBA" id="ARBA00012076"/>
    </source>
</evidence>
<dbReference type="PANTHER" id="PTHR11941:SF54">
    <property type="entry name" value="ENOYL-COA HYDRATASE, MITOCHONDRIAL"/>
    <property type="match status" value="1"/>
</dbReference>
<reference evidence="8" key="2">
    <citation type="submission" date="2021-01" db="EMBL/GenBank/DDBJ databases">
        <authorList>
            <person name="Corre E."/>
            <person name="Pelletier E."/>
            <person name="Niang G."/>
            <person name="Scheremetjew M."/>
            <person name="Finn R."/>
            <person name="Kale V."/>
            <person name="Holt S."/>
            <person name="Cochrane G."/>
            <person name="Meng A."/>
            <person name="Brown T."/>
            <person name="Cohen L."/>
        </authorList>
    </citation>
    <scope>NUCLEOTIDE SEQUENCE</scope>
    <source>
        <strain evidence="8">E4-10</strain>
    </source>
</reference>
<dbReference type="CDD" id="cd06558">
    <property type="entry name" value="crotonase-like"/>
    <property type="match status" value="1"/>
</dbReference>
<dbReference type="GO" id="GO:0006635">
    <property type="term" value="P:fatty acid beta-oxidation"/>
    <property type="evidence" value="ECO:0007669"/>
    <property type="project" value="TreeGrafter"/>
</dbReference>
<dbReference type="FunFam" id="1.10.12.10:FF:000001">
    <property type="entry name" value="Probable enoyl-CoA hydratase, mitochondrial"/>
    <property type="match status" value="1"/>
</dbReference>
<dbReference type="Proteomes" id="UP000324907">
    <property type="component" value="Unassembled WGS sequence"/>
</dbReference>
<dbReference type="InterPro" id="IPR014748">
    <property type="entry name" value="Enoyl-CoA_hydra_C"/>
</dbReference>
<dbReference type="Gene3D" id="1.10.12.10">
    <property type="entry name" value="Lyase 2-enoyl-coa Hydratase, Chain A, domain 2"/>
    <property type="match status" value="1"/>
</dbReference>
<dbReference type="InterPro" id="IPR029045">
    <property type="entry name" value="ClpP/crotonase-like_dom_sf"/>
</dbReference>
<dbReference type="EMBL" id="VLTL01000019">
    <property type="protein sequence ID" value="KAA0169732.1"/>
    <property type="molecule type" value="Genomic_DNA"/>
</dbReference>
<evidence type="ECO:0000313" key="14">
    <source>
        <dbReference type="Proteomes" id="UP000323011"/>
    </source>
</evidence>
<proteinExistence type="inferred from homology"/>
<evidence type="ECO:0000313" key="13">
    <source>
        <dbReference type="Proteomes" id="UP000322899"/>
    </source>
</evidence>
<dbReference type="InterPro" id="IPR018376">
    <property type="entry name" value="Enoyl-CoA_hyd/isom_CS"/>
</dbReference>
<dbReference type="EMBL" id="HBET01006831">
    <property type="protein sequence ID" value="CAD8560253.1"/>
    <property type="molecule type" value="Transcribed_RNA"/>
</dbReference>
<dbReference type="Gene3D" id="3.90.226.10">
    <property type="entry name" value="2-enoyl-CoA Hydratase, Chain A, domain 1"/>
    <property type="match status" value="1"/>
</dbReference>
<dbReference type="PROSITE" id="PS00166">
    <property type="entry name" value="ENOYL_COA_HYDRATASE"/>
    <property type="match status" value="1"/>
</dbReference>
<evidence type="ECO:0000313" key="15">
    <source>
        <dbReference type="Proteomes" id="UP000324907"/>
    </source>
</evidence>
<keyword evidence="5" id="KW-0456">Lyase</keyword>
<dbReference type="Proteomes" id="UP000322899">
    <property type="component" value="Unassembled WGS sequence"/>
</dbReference>
<keyword evidence="3" id="KW-0276">Fatty acid metabolism</keyword>
<evidence type="ECO:0000313" key="12">
    <source>
        <dbReference type="EMBL" id="KAA0175469.1"/>
    </source>
</evidence>